<evidence type="ECO:0000259" key="1">
    <source>
        <dbReference type="Pfam" id="PF00156"/>
    </source>
</evidence>
<dbReference type="Gene3D" id="3.40.50.2020">
    <property type="match status" value="1"/>
</dbReference>
<evidence type="ECO:0000313" key="3">
    <source>
        <dbReference type="Proteomes" id="UP000490060"/>
    </source>
</evidence>
<dbReference type="EMBL" id="OENE01000019">
    <property type="protein sequence ID" value="SOU89006.1"/>
    <property type="molecule type" value="Genomic_DNA"/>
</dbReference>
<dbReference type="InterPro" id="IPR000836">
    <property type="entry name" value="PRTase_dom"/>
</dbReference>
<dbReference type="Pfam" id="PF00156">
    <property type="entry name" value="Pribosyltran"/>
    <property type="match status" value="1"/>
</dbReference>
<evidence type="ECO:0000313" key="2">
    <source>
        <dbReference type="EMBL" id="SOU89006.1"/>
    </source>
</evidence>
<dbReference type="InterPro" id="IPR050137">
    <property type="entry name" value="PyrR_bifunctional"/>
</dbReference>
<sequence>MSRKTLLTSKEIEIILHRLACELIENHNDFSNTVLIGLQPRGSYLAKRLAKLLTDDYQIKNLQLGLLDITFYRDDFRRRDAPLEATSTEIDFLIENKKVVIIDDVLYSGRSVRSALTAIQSYGRPDNIELLVLIDRRFSRHLPIQPNYRGRQVDAINEEKVVVNWQETHEKDTIYLETKPTKVDSQL</sequence>
<organism evidence="2 3">
    <name type="scientific">Tenacibaculum finnmarkense genomovar ulcerans</name>
    <dbReference type="NCBI Taxonomy" id="2781388"/>
    <lineage>
        <taxon>Bacteria</taxon>
        <taxon>Pseudomonadati</taxon>
        <taxon>Bacteroidota</taxon>
        <taxon>Flavobacteriia</taxon>
        <taxon>Flavobacteriales</taxon>
        <taxon>Flavobacteriaceae</taxon>
        <taxon>Tenacibaculum</taxon>
        <taxon>Tenacibaculum finnmarkense</taxon>
    </lineage>
</organism>
<dbReference type="PANTHER" id="PTHR11608">
    <property type="entry name" value="BIFUNCTIONAL PROTEIN PYRR"/>
    <property type="match status" value="1"/>
</dbReference>
<feature type="domain" description="Phosphoribosyltransferase" evidence="1">
    <location>
        <begin position="3"/>
        <end position="163"/>
    </location>
</feature>
<dbReference type="InterPro" id="IPR029057">
    <property type="entry name" value="PRTase-like"/>
</dbReference>
<dbReference type="CDD" id="cd06223">
    <property type="entry name" value="PRTases_typeI"/>
    <property type="match status" value="1"/>
</dbReference>
<proteinExistence type="predicted"/>
<gene>
    <name evidence="2" type="primary">pyrR</name>
    <name evidence="2" type="ORF">TNO010_260067</name>
</gene>
<dbReference type="RefSeq" id="WP_058885490.1">
    <property type="nucleotide sequence ID" value="NZ_JAFMUG010000001.1"/>
</dbReference>
<dbReference type="AlphaFoldDB" id="A0A2I2M8Y5"/>
<dbReference type="GeneID" id="86819468"/>
<accession>A0A2I2M8Y5</accession>
<dbReference type="SUPFAM" id="SSF53271">
    <property type="entry name" value="PRTase-like"/>
    <property type="match status" value="1"/>
</dbReference>
<reference evidence="2 3" key="1">
    <citation type="submission" date="2017-11" db="EMBL/GenBank/DDBJ databases">
        <authorList>
            <person name="Duchaud E."/>
        </authorList>
    </citation>
    <scope>NUCLEOTIDE SEQUENCE [LARGE SCALE GENOMIC DNA]</scope>
    <source>
        <strain evidence="2 3">TNO010</strain>
    </source>
</reference>
<dbReference type="Proteomes" id="UP000490060">
    <property type="component" value="Unassembled WGS sequence"/>
</dbReference>
<protein>
    <submittedName>
        <fullName evidence="2">Bifunctional protein PyrR</fullName>
    </submittedName>
</protein>
<dbReference type="NCBIfam" id="NF003549">
    <property type="entry name" value="PRK05205.1-5"/>
    <property type="match status" value="1"/>
</dbReference>
<name>A0A2I2M8Y5_9FLAO</name>
<dbReference type="PANTHER" id="PTHR11608:SF0">
    <property type="entry name" value="BIFUNCTIONAL PROTEIN PYRR"/>
    <property type="match status" value="1"/>
</dbReference>